<gene>
    <name evidence="2" type="ORF">KC19_5G174600</name>
</gene>
<dbReference type="PANTHER" id="PTHR33785:SF2">
    <property type="entry name" value="DUF1685 DOMAIN-CONTAINING PROTEIN"/>
    <property type="match status" value="1"/>
</dbReference>
<comment type="caution">
    <text evidence="2">The sequence shown here is derived from an EMBL/GenBank/DDBJ whole genome shotgun (WGS) entry which is preliminary data.</text>
</comment>
<feature type="region of interest" description="Disordered" evidence="1">
    <location>
        <begin position="1"/>
        <end position="58"/>
    </location>
</feature>
<protein>
    <submittedName>
        <fullName evidence="2">Uncharacterized protein</fullName>
    </submittedName>
</protein>
<reference evidence="2" key="1">
    <citation type="submission" date="2020-06" db="EMBL/GenBank/DDBJ databases">
        <title>WGS assembly of Ceratodon purpureus strain R40.</title>
        <authorList>
            <person name="Carey S.B."/>
            <person name="Jenkins J."/>
            <person name="Shu S."/>
            <person name="Lovell J.T."/>
            <person name="Sreedasyam A."/>
            <person name="Maumus F."/>
            <person name="Tiley G.P."/>
            <person name="Fernandez-Pozo N."/>
            <person name="Barry K."/>
            <person name="Chen C."/>
            <person name="Wang M."/>
            <person name="Lipzen A."/>
            <person name="Daum C."/>
            <person name="Saski C.A."/>
            <person name="Payton A.C."/>
            <person name="Mcbreen J.C."/>
            <person name="Conrad R.E."/>
            <person name="Kollar L.M."/>
            <person name="Olsson S."/>
            <person name="Huttunen S."/>
            <person name="Landis J.B."/>
            <person name="Wickett N.J."/>
            <person name="Johnson M.G."/>
            <person name="Rensing S.A."/>
            <person name="Grimwood J."/>
            <person name="Schmutz J."/>
            <person name="Mcdaniel S.F."/>
        </authorList>
    </citation>
    <scope>NUCLEOTIDE SEQUENCE</scope>
    <source>
        <strain evidence="2">R40</strain>
    </source>
</reference>
<evidence type="ECO:0000256" key="1">
    <source>
        <dbReference type="SAM" id="MobiDB-lite"/>
    </source>
</evidence>
<dbReference type="EMBL" id="CM026425">
    <property type="protein sequence ID" value="KAG0577700.1"/>
    <property type="molecule type" value="Genomic_DNA"/>
</dbReference>
<accession>A0A8T0I2L4</accession>
<name>A0A8T0I2L4_CERPU</name>
<feature type="compositionally biased region" description="Polar residues" evidence="1">
    <location>
        <begin position="335"/>
        <end position="358"/>
    </location>
</feature>
<feature type="region of interest" description="Disordered" evidence="1">
    <location>
        <begin position="327"/>
        <end position="358"/>
    </location>
</feature>
<dbReference type="AlphaFoldDB" id="A0A8T0I2L4"/>
<keyword evidence="3" id="KW-1185">Reference proteome</keyword>
<evidence type="ECO:0000313" key="2">
    <source>
        <dbReference type="EMBL" id="KAG0577700.1"/>
    </source>
</evidence>
<dbReference type="Proteomes" id="UP000822688">
    <property type="component" value="Chromosome 5"/>
</dbReference>
<proteinExistence type="predicted"/>
<feature type="region of interest" description="Disordered" evidence="1">
    <location>
        <begin position="252"/>
        <end position="276"/>
    </location>
</feature>
<organism evidence="2 3">
    <name type="scientific">Ceratodon purpureus</name>
    <name type="common">Fire moss</name>
    <name type="synonym">Dicranum purpureum</name>
    <dbReference type="NCBI Taxonomy" id="3225"/>
    <lineage>
        <taxon>Eukaryota</taxon>
        <taxon>Viridiplantae</taxon>
        <taxon>Streptophyta</taxon>
        <taxon>Embryophyta</taxon>
        <taxon>Bryophyta</taxon>
        <taxon>Bryophytina</taxon>
        <taxon>Bryopsida</taxon>
        <taxon>Dicranidae</taxon>
        <taxon>Pseudoditrichales</taxon>
        <taxon>Ditrichaceae</taxon>
        <taxon>Ceratodon</taxon>
    </lineage>
</organism>
<feature type="compositionally biased region" description="Basic and acidic residues" evidence="1">
    <location>
        <begin position="139"/>
        <end position="178"/>
    </location>
</feature>
<dbReference type="PANTHER" id="PTHR33785">
    <property type="entry name" value="OS06G0550800 PROTEIN"/>
    <property type="match status" value="1"/>
</dbReference>
<feature type="region of interest" description="Disordered" evidence="1">
    <location>
        <begin position="120"/>
        <end position="227"/>
    </location>
</feature>
<feature type="compositionally biased region" description="Low complexity" evidence="1">
    <location>
        <begin position="20"/>
        <end position="31"/>
    </location>
</feature>
<evidence type="ECO:0000313" key="3">
    <source>
        <dbReference type="Proteomes" id="UP000822688"/>
    </source>
</evidence>
<sequence length="413" mass="45885">MSDSPKPGLQWYWGGREGSSRASSPAPTATPRDQEEGAGIRPSSSSASSAYSREENEAAELVLEQLDEQWFCDNVVRWPSSRPGSPPGVIDKEVASPFRRREFLPSGLSSTTQADVATGVAKPRPWTGNNPTHLNPPRTRQEIRRLSDGDHHLRRHLERDQIPRRRILEAEDHQRRLSDISNSQSSSLPQTPTKFESGGDQSRFRSEASTLHGFSPLALPPPGPLMGVTEDEEMENDLFAKMLANRPAKLTTINPGRLSRGPLQENQNTNTAELPAKKPQLRQRRRLKGTKSLTDLEYEELRGLKDLGFEVSKDDLTPHVVRMFPGLQRQGIPPYNSSSQGHGENQTMGQSIGHPSQNAKIHSRIPAVQHLLWPRRPDSPLLLNAPSLDPSIDMKGQLKSWASEMASIVSIEC</sequence>